<feature type="region of interest" description="Disordered" evidence="1">
    <location>
        <begin position="32"/>
        <end position="69"/>
    </location>
</feature>
<feature type="compositionally biased region" description="Low complexity" evidence="1">
    <location>
        <begin position="32"/>
        <end position="53"/>
    </location>
</feature>
<evidence type="ECO:0000256" key="1">
    <source>
        <dbReference type="SAM" id="MobiDB-lite"/>
    </source>
</evidence>
<dbReference type="EMBL" id="CAAKMV010000121">
    <property type="protein sequence ID" value="VIO55669.1"/>
    <property type="molecule type" value="Genomic_DNA"/>
</dbReference>
<accession>A0A4U9EJJ5</accession>
<dbReference type="Proteomes" id="UP000746612">
    <property type="component" value="Unassembled WGS sequence"/>
</dbReference>
<reference evidence="2" key="2">
    <citation type="submission" date="2021-03" db="EMBL/GenBank/DDBJ databases">
        <authorList>
            <person name="Alouane T."/>
            <person name="Langin T."/>
            <person name="Bonhomme L."/>
        </authorList>
    </citation>
    <scope>NUCLEOTIDE SEQUENCE</scope>
    <source>
        <strain evidence="2">MDC_Fg202</strain>
    </source>
</reference>
<evidence type="ECO:0000313" key="4">
    <source>
        <dbReference type="Proteomes" id="UP000746612"/>
    </source>
</evidence>
<dbReference type="EMBL" id="CAJPIJ010000095">
    <property type="protein sequence ID" value="CAG1974198.1"/>
    <property type="molecule type" value="Genomic_DNA"/>
</dbReference>
<protein>
    <submittedName>
        <fullName evidence="2">Uncharacterized protein</fullName>
    </submittedName>
</protein>
<proteinExistence type="predicted"/>
<evidence type="ECO:0000313" key="2">
    <source>
        <dbReference type="EMBL" id="CAG1974198.1"/>
    </source>
</evidence>
<gene>
    <name evidence="3" type="ORF">FUG_LOCUS178977</name>
    <name evidence="2" type="ORF">MDCFG202_LOCUS127026</name>
</gene>
<reference evidence="3" key="1">
    <citation type="submission" date="2019-04" db="EMBL/GenBank/DDBJ databases">
        <authorList>
            <person name="Melise S."/>
            <person name="Noan J."/>
            <person name="Okalmin O."/>
        </authorList>
    </citation>
    <scope>NUCLEOTIDE SEQUENCE</scope>
    <source>
        <strain evidence="3">FN9</strain>
    </source>
</reference>
<sequence>MPVGLPTVVEPAFKNGVHKGIPILTSVSPPCSIPTSTPPSHHSCSHPSPVTSHLHIGNDQNETGDWGSGRVSRSILGLRRYYTTVLAPICYSDSPYFKA</sequence>
<organism evidence="2 4">
    <name type="scientific">Gibberella zeae</name>
    <name type="common">Wheat head blight fungus</name>
    <name type="synonym">Fusarium graminearum</name>
    <dbReference type="NCBI Taxonomy" id="5518"/>
    <lineage>
        <taxon>Eukaryota</taxon>
        <taxon>Fungi</taxon>
        <taxon>Dikarya</taxon>
        <taxon>Ascomycota</taxon>
        <taxon>Pezizomycotina</taxon>
        <taxon>Sordariomycetes</taxon>
        <taxon>Hypocreomycetidae</taxon>
        <taxon>Hypocreales</taxon>
        <taxon>Nectriaceae</taxon>
        <taxon>Fusarium</taxon>
    </lineage>
</organism>
<name>A0A4U9EJJ5_GIBZA</name>
<dbReference type="AlphaFoldDB" id="A0A4U9EJJ5"/>
<evidence type="ECO:0000313" key="3">
    <source>
        <dbReference type="EMBL" id="VIO55669.1"/>
    </source>
</evidence>